<sequence length="76" mass="7981">MSIPTTVDRVTTISASIPAMTRFSEAVNRLGQLLTKAASGKNCREGGQKMDWRDVSGSTGLEGPGLKSICPELLGS</sequence>
<protein>
    <submittedName>
        <fullName evidence="2">Uncharacterized protein</fullName>
    </submittedName>
</protein>
<evidence type="ECO:0000313" key="2">
    <source>
        <dbReference type="EnsemblPlants" id="OB06G21090.1"/>
    </source>
</evidence>
<proteinExistence type="predicted"/>
<feature type="compositionally biased region" description="Basic and acidic residues" evidence="1">
    <location>
        <begin position="42"/>
        <end position="54"/>
    </location>
</feature>
<dbReference type="EnsemblPlants" id="OB06G21090.1">
    <property type="protein sequence ID" value="OB06G21090.1"/>
    <property type="gene ID" value="OB06G21090"/>
</dbReference>
<organism evidence="2">
    <name type="scientific">Oryza brachyantha</name>
    <name type="common">malo sina</name>
    <dbReference type="NCBI Taxonomy" id="4533"/>
    <lineage>
        <taxon>Eukaryota</taxon>
        <taxon>Viridiplantae</taxon>
        <taxon>Streptophyta</taxon>
        <taxon>Embryophyta</taxon>
        <taxon>Tracheophyta</taxon>
        <taxon>Spermatophyta</taxon>
        <taxon>Magnoliopsida</taxon>
        <taxon>Liliopsida</taxon>
        <taxon>Poales</taxon>
        <taxon>Poaceae</taxon>
        <taxon>BOP clade</taxon>
        <taxon>Oryzoideae</taxon>
        <taxon>Oryzeae</taxon>
        <taxon>Oryzinae</taxon>
        <taxon>Oryza</taxon>
    </lineage>
</organism>
<dbReference type="Proteomes" id="UP000006038">
    <property type="component" value="Chromosome 6"/>
</dbReference>
<evidence type="ECO:0000313" key="3">
    <source>
        <dbReference type="Proteomes" id="UP000006038"/>
    </source>
</evidence>
<evidence type="ECO:0000256" key="1">
    <source>
        <dbReference type="SAM" id="MobiDB-lite"/>
    </source>
</evidence>
<accession>J3MDL5</accession>
<feature type="region of interest" description="Disordered" evidence="1">
    <location>
        <begin position="40"/>
        <end position="59"/>
    </location>
</feature>
<dbReference type="AlphaFoldDB" id="J3MDL5"/>
<dbReference type="Gramene" id="OB06G21090.1">
    <property type="protein sequence ID" value="OB06G21090.1"/>
    <property type="gene ID" value="OB06G21090"/>
</dbReference>
<keyword evidence="3" id="KW-1185">Reference proteome</keyword>
<dbReference type="HOGENOM" id="CLU_2658488_0_0_1"/>
<name>J3MDL5_ORYBR</name>
<reference evidence="2" key="2">
    <citation type="submission" date="2013-04" db="UniProtKB">
        <authorList>
            <consortium name="EnsemblPlants"/>
        </authorList>
    </citation>
    <scope>IDENTIFICATION</scope>
</reference>
<reference evidence="2" key="1">
    <citation type="journal article" date="2013" name="Nat. Commun.">
        <title>Whole-genome sequencing of Oryza brachyantha reveals mechanisms underlying Oryza genome evolution.</title>
        <authorList>
            <person name="Chen J."/>
            <person name="Huang Q."/>
            <person name="Gao D."/>
            <person name="Wang J."/>
            <person name="Lang Y."/>
            <person name="Liu T."/>
            <person name="Li B."/>
            <person name="Bai Z."/>
            <person name="Luis Goicoechea J."/>
            <person name="Liang C."/>
            <person name="Chen C."/>
            <person name="Zhang W."/>
            <person name="Sun S."/>
            <person name="Liao Y."/>
            <person name="Zhang X."/>
            <person name="Yang L."/>
            <person name="Song C."/>
            <person name="Wang M."/>
            <person name="Shi J."/>
            <person name="Liu G."/>
            <person name="Liu J."/>
            <person name="Zhou H."/>
            <person name="Zhou W."/>
            <person name="Yu Q."/>
            <person name="An N."/>
            <person name="Chen Y."/>
            <person name="Cai Q."/>
            <person name="Wang B."/>
            <person name="Liu B."/>
            <person name="Min J."/>
            <person name="Huang Y."/>
            <person name="Wu H."/>
            <person name="Li Z."/>
            <person name="Zhang Y."/>
            <person name="Yin Y."/>
            <person name="Song W."/>
            <person name="Jiang J."/>
            <person name="Jackson S.A."/>
            <person name="Wing R.A."/>
            <person name="Wang J."/>
            <person name="Chen M."/>
        </authorList>
    </citation>
    <scope>NUCLEOTIDE SEQUENCE [LARGE SCALE GENOMIC DNA]</scope>
    <source>
        <strain evidence="2">cv. IRGC 101232</strain>
    </source>
</reference>